<name>A0A255XJW0_9PROT</name>
<evidence type="ECO:0000256" key="5">
    <source>
        <dbReference type="PROSITE-ProRule" id="PRU00284"/>
    </source>
</evidence>
<dbReference type="Pfam" id="PF00015">
    <property type="entry name" value="MCPsignal"/>
    <property type="match status" value="1"/>
</dbReference>
<dbReference type="SMART" id="SM00283">
    <property type="entry name" value="MA"/>
    <property type="match status" value="1"/>
</dbReference>
<dbReference type="Gene3D" id="6.10.340.10">
    <property type="match status" value="1"/>
</dbReference>
<dbReference type="PROSITE" id="PS50192">
    <property type="entry name" value="T_SNARE"/>
    <property type="match status" value="1"/>
</dbReference>
<comment type="caution">
    <text evidence="10">The sequence shown here is derived from an EMBL/GenBank/DDBJ whole genome shotgun (WGS) entry which is preliminary data.</text>
</comment>
<dbReference type="PANTHER" id="PTHR32089:SF112">
    <property type="entry name" value="LYSOZYME-LIKE PROTEIN-RELATED"/>
    <property type="match status" value="1"/>
</dbReference>
<dbReference type="Pfam" id="PF00672">
    <property type="entry name" value="HAMP"/>
    <property type="match status" value="1"/>
</dbReference>
<evidence type="ECO:0000256" key="4">
    <source>
        <dbReference type="ARBA" id="ARBA00029447"/>
    </source>
</evidence>
<comment type="subcellular location">
    <subcellularLocation>
        <location evidence="1">Cell inner membrane</location>
        <topology evidence="1">Multi-pass membrane protein</topology>
    </subcellularLocation>
</comment>
<dbReference type="GO" id="GO:0005886">
    <property type="term" value="C:plasma membrane"/>
    <property type="evidence" value="ECO:0007669"/>
    <property type="project" value="UniProtKB-SubCell"/>
</dbReference>
<accession>A0A255XJW0</accession>
<keyword evidence="2" id="KW-1003">Cell membrane</keyword>
<keyword evidence="6" id="KW-1133">Transmembrane helix</keyword>
<reference evidence="10 11" key="1">
    <citation type="submission" date="2017-07" db="EMBL/GenBank/DDBJ databases">
        <title>Elstera cyanobacteriorum sp. nov., a novel bacterium isolated from cyanobacterial aggregates in a eutrophic lake.</title>
        <authorList>
            <person name="Cai H."/>
        </authorList>
    </citation>
    <scope>NUCLEOTIDE SEQUENCE [LARGE SCALE GENOMIC DNA]</scope>
    <source>
        <strain evidence="10 11">TH019</strain>
    </source>
</reference>
<dbReference type="PRINTS" id="PR00260">
    <property type="entry name" value="CHEMTRNSDUCR"/>
</dbReference>
<proteinExistence type="inferred from homology"/>
<feature type="domain" description="Methyl-accepting transducer" evidence="7">
    <location>
        <begin position="265"/>
        <end position="501"/>
    </location>
</feature>
<evidence type="ECO:0000259" key="7">
    <source>
        <dbReference type="PROSITE" id="PS50111"/>
    </source>
</evidence>
<feature type="domain" description="T-SNARE coiled-coil homology" evidence="8">
    <location>
        <begin position="426"/>
        <end position="479"/>
    </location>
</feature>
<feature type="transmembrane region" description="Helical" evidence="6">
    <location>
        <begin position="148"/>
        <end position="170"/>
    </location>
</feature>
<dbReference type="InterPro" id="IPR000727">
    <property type="entry name" value="T_SNARE_dom"/>
</dbReference>
<sequence>MLTLFRSSLTIRVLAPIALLLTVIAVLASAALSFVTLRSARSALQERAQMVSVVLSGGAGEALWNIDADAAGKVLASLTQDPDYVGSVIFDANGKRFAEHGALGPVDPKLVVESSPVTRTEGKKTSIIGQVEVRLSTARMEAEAQKTVWTTALIGLATLLLVSAVLWMIVRGVTKPITRMTRVMGELAAGKLEVSVPARDRQDEVGDMAAAVQTFKENALDKLRLEQEQVHLRDEAERLRLAALKSVAADFDADVGQVLNAVSGTADVMTESVGAVAVSANDNVTISHEASRAADQVTANVQTVAAAVEELAASIREIAGQAASSNRVSGDANRRIEETVAMMTKLVQDATRIGDVLTLISNIAGQTNLLALNATIEAARAGEAGRGFAVVANEVKNLAGQTAKATEEISALINTIQNSTGTAAAEIDDIAKTILSLNEISTSIAAAVEEQSSATNDISRAVQEAARGTERLRENVQGVAQSAQRNGDAATNLNSGIRSLEENFAGLHQQVNRFVARLVGA</sequence>
<keyword evidence="6" id="KW-0472">Membrane</keyword>
<dbReference type="CDD" id="cd06225">
    <property type="entry name" value="HAMP"/>
    <property type="match status" value="1"/>
</dbReference>
<evidence type="ECO:0000256" key="6">
    <source>
        <dbReference type="SAM" id="Phobius"/>
    </source>
</evidence>
<dbReference type="Proteomes" id="UP000216361">
    <property type="component" value="Unassembled WGS sequence"/>
</dbReference>
<dbReference type="EMBL" id="NOXS01000035">
    <property type="protein sequence ID" value="OYQ16674.1"/>
    <property type="molecule type" value="Genomic_DNA"/>
</dbReference>
<evidence type="ECO:0000256" key="3">
    <source>
        <dbReference type="ARBA" id="ARBA00023224"/>
    </source>
</evidence>
<dbReference type="AlphaFoldDB" id="A0A255XJW0"/>
<evidence type="ECO:0000259" key="9">
    <source>
        <dbReference type="PROSITE" id="PS50885"/>
    </source>
</evidence>
<dbReference type="RefSeq" id="WP_094410311.1">
    <property type="nucleotide sequence ID" value="NZ_BMJZ01000003.1"/>
</dbReference>
<dbReference type="Gene3D" id="1.10.287.950">
    <property type="entry name" value="Methyl-accepting chemotaxis protein"/>
    <property type="match status" value="1"/>
</dbReference>
<keyword evidence="11" id="KW-1185">Reference proteome</keyword>
<dbReference type="OrthoDB" id="3378718at2"/>
<dbReference type="PROSITE" id="PS50111">
    <property type="entry name" value="CHEMOTAXIS_TRANSDUC_2"/>
    <property type="match status" value="1"/>
</dbReference>
<dbReference type="PANTHER" id="PTHR32089">
    <property type="entry name" value="METHYL-ACCEPTING CHEMOTAXIS PROTEIN MCPB"/>
    <property type="match status" value="1"/>
</dbReference>
<keyword evidence="3 5" id="KW-0807">Transducer</keyword>
<evidence type="ECO:0000256" key="2">
    <source>
        <dbReference type="ARBA" id="ARBA00022519"/>
    </source>
</evidence>
<comment type="similarity">
    <text evidence="4">Belongs to the methyl-accepting chemotaxis (MCP) protein family.</text>
</comment>
<dbReference type="PROSITE" id="PS50885">
    <property type="entry name" value="HAMP"/>
    <property type="match status" value="1"/>
</dbReference>
<protein>
    <submittedName>
        <fullName evidence="10">Chemotaxis protein</fullName>
    </submittedName>
</protein>
<organism evidence="10 11">
    <name type="scientific">Elstera cyanobacteriorum</name>
    <dbReference type="NCBI Taxonomy" id="2022747"/>
    <lineage>
        <taxon>Bacteria</taxon>
        <taxon>Pseudomonadati</taxon>
        <taxon>Pseudomonadota</taxon>
        <taxon>Alphaproteobacteria</taxon>
        <taxon>Rhodospirillales</taxon>
        <taxon>Rhodospirillaceae</taxon>
        <taxon>Elstera</taxon>
    </lineage>
</organism>
<dbReference type="SUPFAM" id="SSF58104">
    <property type="entry name" value="Methyl-accepting chemotaxis protein (MCP) signaling domain"/>
    <property type="match status" value="1"/>
</dbReference>
<evidence type="ECO:0000313" key="10">
    <source>
        <dbReference type="EMBL" id="OYQ16674.1"/>
    </source>
</evidence>
<feature type="domain" description="HAMP" evidence="9">
    <location>
        <begin position="171"/>
        <end position="224"/>
    </location>
</feature>
<feature type="transmembrane region" description="Helical" evidence="6">
    <location>
        <begin position="13"/>
        <end position="37"/>
    </location>
</feature>
<dbReference type="SMART" id="SM00304">
    <property type="entry name" value="HAMP"/>
    <property type="match status" value="1"/>
</dbReference>
<keyword evidence="6" id="KW-0812">Transmembrane</keyword>
<evidence type="ECO:0000259" key="8">
    <source>
        <dbReference type="PROSITE" id="PS50192"/>
    </source>
</evidence>
<dbReference type="InterPro" id="IPR004090">
    <property type="entry name" value="Chemotax_Me-accpt_rcpt"/>
</dbReference>
<dbReference type="GO" id="GO:0006935">
    <property type="term" value="P:chemotaxis"/>
    <property type="evidence" value="ECO:0007669"/>
    <property type="project" value="InterPro"/>
</dbReference>
<gene>
    <name evidence="10" type="ORF">CHR90_16925</name>
</gene>
<dbReference type="InterPro" id="IPR003660">
    <property type="entry name" value="HAMP_dom"/>
</dbReference>
<dbReference type="GO" id="GO:0004888">
    <property type="term" value="F:transmembrane signaling receptor activity"/>
    <property type="evidence" value="ECO:0007669"/>
    <property type="project" value="InterPro"/>
</dbReference>
<evidence type="ECO:0000256" key="1">
    <source>
        <dbReference type="ARBA" id="ARBA00004429"/>
    </source>
</evidence>
<keyword evidence="2" id="KW-0997">Cell inner membrane</keyword>
<dbReference type="InterPro" id="IPR004089">
    <property type="entry name" value="MCPsignal_dom"/>
</dbReference>
<dbReference type="GO" id="GO:0007165">
    <property type="term" value="P:signal transduction"/>
    <property type="evidence" value="ECO:0007669"/>
    <property type="project" value="UniProtKB-KW"/>
</dbReference>
<evidence type="ECO:0000313" key="11">
    <source>
        <dbReference type="Proteomes" id="UP000216361"/>
    </source>
</evidence>